<organism evidence="2 3">
    <name type="scientific">Leadbetterella byssophila (strain DSM 17132 / JCM 16389 / KACC 11308 / NBRC 106382 / 4M15)</name>
    <dbReference type="NCBI Taxonomy" id="649349"/>
    <lineage>
        <taxon>Bacteria</taxon>
        <taxon>Pseudomonadati</taxon>
        <taxon>Bacteroidota</taxon>
        <taxon>Cytophagia</taxon>
        <taxon>Cytophagales</taxon>
        <taxon>Leadbetterellaceae</taxon>
        <taxon>Leadbetterella</taxon>
    </lineage>
</organism>
<dbReference type="RefSeq" id="WP_013407897.1">
    <property type="nucleotide sequence ID" value="NC_014655.1"/>
</dbReference>
<sequence>MSKLWDLLKIGPVFQYFGRVFSKNKDYPSSTNLKIMHGINRISIIMFGIALLVLLYRYFIRS</sequence>
<evidence type="ECO:0000256" key="1">
    <source>
        <dbReference type="SAM" id="Phobius"/>
    </source>
</evidence>
<protein>
    <submittedName>
        <fullName evidence="2">Uncharacterized protein</fullName>
    </submittedName>
</protein>
<keyword evidence="1" id="KW-1133">Transmembrane helix</keyword>
<dbReference type="AlphaFoldDB" id="E4RTJ0"/>
<dbReference type="InterPro" id="IPR046615">
    <property type="entry name" value="DUF6728"/>
</dbReference>
<keyword evidence="1" id="KW-0812">Transmembrane</keyword>
<reference evidence="2 3" key="2">
    <citation type="journal article" date="2011" name="Stand. Genomic Sci.">
        <title>Complete genome sequence of Leadbetterella byssophila type strain (4M15).</title>
        <authorList>
            <person name="Abt B."/>
            <person name="Teshima H."/>
            <person name="Lucas S."/>
            <person name="Lapidus A."/>
            <person name="Del Rio T.G."/>
            <person name="Nolan M."/>
            <person name="Tice H."/>
            <person name="Cheng J.F."/>
            <person name="Pitluck S."/>
            <person name="Liolios K."/>
            <person name="Pagani I."/>
            <person name="Ivanova N."/>
            <person name="Mavromatis K."/>
            <person name="Pati A."/>
            <person name="Tapia R."/>
            <person name="Han C."/>
            <person name="Goodwin L."/>
            <person name="Chen A."/>
            <person name="Palaniappan K."/>
            <person name="Land M."/>
            <person name="Hauser L."/>
            <person name="Chang Y.J."/>
            <person name="Jeffries C.D."/>
            <person name="Rohde M."/>
            <person name="Goker M."/>
            <person name="Tindall B.J."/>
            <person name="Detter J.C."/>
            <person name="Woyke T."/>
            <person name="Bristow J."/>
            <person name="Eisen J.A."/>
            <person name="Markowitz V."/>
            <person name="Hugenholtz P."/>
            <person name="Klenk H.P."/>
            <person name="Kyrpides N.C."/>
        </authorList>
    </citation>
    <scope>NUCLEOTIDE SEQUENCE [LARGE SCALE GENOMIC DNA]</scope>
    <source>
        <strain evidence="3">DSM 17132 / JCM 16389 / KACC 11308 / NBRC 106382 / 4M15</strain>
    </source>
</reference>
<dbReference type="EMBL" id="CP002305">
    <property type="protein sequence ID" value="ADQ16847.1"/>
    <property type="molecule type" value="Genomic_DNA"/>
</dbReference>
<evidence type="ECO:0000313" key="3">
    <source>
        <dbReference type="Proteomes" id="UP000007435"/>
    </source>
</evidence>
<dbReference type="Proteomes" id="UP000007435">
    <property type="component" value="Chromosome"/>
</dbReference>
<dbReference type="STRING" id="649349.Lbys_1125"/>
<keyword evidence="3" id="KW-1185">Reference proteome</keyword>
<evidence type="ECO:0000313" key="2">
    <source>
        <dbReference type="EMBL" id="ADQ16847.1"/>
    </source>
</evidence>
<dbReference type="Pfam" id="PF20498">
    <property type="entry name" value="DUF6728"/>
    <property type="match status" value="1"/>
</dbReference>
<dbReference type="OrthoDB" id="886459at2"/>
<dbReference type="KEGG" id="lby:Lbys_1125"/>
<dbReference type="HOGENOM" id="CLU_198984_0_0_10"/>
<proteinExistence type="predicted"/>
<feature type="transmembrane region" description="Helical" evidence="1">
    <location>
        <begin position="38"/>
        <end position="59"/>
    </location>
</feature>
<name>E4RTJ0_LEAB4</name>
<reference key="1">
    <citation type="submission" date="2010-11" db="EMBL/GenBank/DDBJ databases">
        <title>The complete genome of Leadbetterella byssophila DSM 17132.</title>
        <authorList>
            <consortium name="US DOE Joint Genome Institute (JGI-PGF)"/>
            <person name="Lucas S."/>
            <person name="Copeland A."/>
            <person name="Lapidus A."/>
            <person name="Glavina del Rio T."/>
            <person name="Dalin E."/>
            <person name="Tice H."/>
            <person name="Bruce D."/>
            <person name="Goodwin L."/>
            <person name="Pitluck S."/>
            <person name="Kyrpides N."/>
            <person name="Mavromatis K."/>
            <person name="Ivanova N."/>
            <person name="Teshima H."/>
            <person name="Brettin T."/>
            <person name="Detter J.C."/>
            <person name="Han C."/>
            <person name="Tapia R."/>
            <person name="Land M."/>
            <person name="Hauser L."/>
            <person name="Markowitz V."/>
            <person name="Cheng J.-F."/>
            <person name="Hugenholtz P."/>
            <person name="Woyke T."/>
            <person name="Wu D."/>
            <person name="Tindall B."/>
            <person name="Pomrenke H.G."/>
            <person name="Brambilla E."/>
            <person name="Klenk H.-P."/>
            <person name="Eisen J.A."/>
        </authorList>
    </citation>
    <scope>NUCLEOTIDE SEQUENCE [LARGE SCALE GENOMIC DNA]</scope>
    <source>
        <strain>DSM 17132</strain>
    </source>
</reference>
<accession>E4RTJ0</accession>
<gene>
    <name evidence="2" type="ordered locus">Lbys_1125</name>
</gene>
<keyword evidence="1" id="KW-0472">Membrane</keyword>